<organism evidence="1 2">
    <name type="scientific">Cordylochernes scorpioides</name>
    <dbReference type="NCBI Taxonomy" id="51811"/>
    <lineage>
        <taxon>Eukaryota</taxon>
        <taxon>Metazoa</taxon>
        <taxon>Ecdysozoa</taxon>
        <taxon>Arthropoda</taxon>
        <taxon>Chelicerata</taxon>
        <taxon>Arachnida</taxon>
        <taxon>Pseudoscorpiones</taxon>
        <taxon>Cheliferoidea</taxon>
        <taxon>Chernetidae</taxon>
        <taxon>Cordylochernes</taxon>
    </lineage>
</organism>
<evidence type="ECO:0000313" key="1">
    <source>
        <dbReference type="EMBL" id="UYV61831.1"/>
    </source>
</evidence>
<name>A0ABY6K0L3_9ARAC</name>
<dbReference type="InterPro" id="IPR043502">
    <property type="entry name" value="DNA/RNA_pol_sf"/>
</dbReference>
<sequence length="85" mass="10090">MLAPDLYTRALDIQERYHDHNFSDHKRDKTKRFYIDYRKLNDIVSPDVTPSPLIETVPDRLSNAKIFFIANISNAFREVPIHPEY</sequence>
<accession>A0ABY6K0L3</accession>
<dbReference type="EMBL" id="CP092863">
    <property type="protein sequence ID" value="UYV61831.1"/>
    <property type="molecule type" value="Genomic_DNA"/>
</dbReference>
<protein>
    <submittedName>
        <fullName evidence="1">K02A2.6-like</fullName>
    </submittedName>
</protein>
<proteinExistence type="predicted"/>
<gene>
    <name evidence="1" type="ORF">LAZ67_1006756</name>
</gene>
<dbReference type="Gene3D" id="3.30.70.270">
    <property type="match status" value="1"/>
</dbReference>
<keyword evidence="2" id="KW-1185">Reference proteome</keyword>
<dbReference type="InterPro" id="IPR043128">
    <property type="entry name" value="Rev_trsase/Diguanyl_cyclase"/>
</dbReference>
<reference evidence="1 2" key="1">
    <citation type="submission" date="2022-01" db="EMBL/GenBank/DDBJ databases">
        <title>A chromosomal length assembly of Cordylochernes scorpioides.</title>
        <authorList>
            <person name="Zeh D."/>
            <person name="Zeh J."/>
        </authorList>
    </citation>
    <scope>NUCLEOTIDE SEQUENCE [LARGE SCALE GENOMIC DNA]</scope>
    <source>
        <strain evidence="1">IN4F17</strain>
        <tissue evidence="1">Whole Body</tissue>
    </source>
</reference>
<dbReference type="Gene3D" id="3.10.10.10">
    <property type="entry name" value="HIV Type 1 Reverse Transcriptase, subunit A, domain 1"/>
    <property type="match status" value="1"/>
</dbReference>
<dbReference type="Proteomes" id="UP001235939">
    <property type="component" value="Chromosome 01"/>
</dbReference>
<evidence type="ECO:0000313" key="2">
    <source>
        <dbReference type="Proteomes" id="UP001235939"/>
    </source>
</evidence>
<dbReference type="SUPFAM" id="SSF56672">
    <property type="entry name" value="DNA/RNA polymerases"/>
    <property type="match status" value="1"/>
</dbReference>